<protein>
    <submittedName>
        <fullName evidence="4">Uncharacterized protein</fullName>
    </submittedName>
</protein>
<keyword evidence="2" id="KW-1133">Transmembrane helix</keyword>
<feature type="signal peptide" evidence="3">
    <location>
        <begin position="1"/>
        <end position="29"/>
    </location>
</feature>
<keyword evidence="3" id="KW-0732">Signal</keyword>
<accession>A0A1F5S5F1</accession>
<evidence type="ECO:0000313" key="4">
    <source>
        <dbReference type="EMBL" id="OGF21643.1"/>
    </source>
</evidence>
<gene>
    <name evidence="4" type="ORF">A2257_02500</name>
</gene>
<feature type="region of interest" description="Disordered" evidence="1">
    <location>
        <begin position="398"/>
        <end position="417"/>
    </location>
</feature>
<dbReference type="Proteomes" id="UP000177407">
    <property type="component" value="Unassembled WGS sequence"/>
</dbReference>
<evidence type="ECO:0000256" key="1">
    <source>
        <dbReference type="SAM" id="MobiDB-lite"/>
    </source>
</evidence>
<evidence type="ECO:0000313" key="5">
    <source>
        <dbReference type="Proteomes" id="UP000177407"/>
    </source>
</evidence>
<keyword evidence="2" id="KW-0812">Transmembrane</keyword>
<feature type="transmembrane region" description="Helical" evidence="2">
    <location>
        <begin position="137"/>
        <end position="156"/>
    </location>
</feature>
<keyword evidence="2" id="KW-0472">Membrane</keyword>
<feature type="transmembrane region" description="Helical" evidence="2">
    <location>
        <begin position="99"/>
        <end position="125"/>
    </location>
</feature>
<dbReference type="EMBL" id="MFGA01000002">
    <property type="protein sequence ID" value="OGF21643.1"/>
    <property type="molecule type" value="Genomic_DNA"/>
</dbReference>
<evidence type="ECO:0000256" key="2">
    <source>
        <dbReference type="SAM" id="Phobius"/>
    </source>
</evidence>
<dbReference type="AlphaFoldDB" id="A0A1F5S5F1"/>
<comment type="caution">
    <text evidence="4">The sequence shown here is derived from an EMBL/GenBank/DDBJ whole genome shotgun (WGS) entry which is preliminary data.</text>
</comment>
<evidence type="ECO:0000256" key="3">
    <source>
        <dbReference type="SAM" id="SignalP"/>
    </source>
</evidence>
<reference evidence="4 5" key="1">
    <citation type="journal article" date="2016" name="Nat. Commun.">
        <title>Thousands of microbial genomes shed light on interconnected biogeochemical processes in an aquifer system.</title>
        <authorList>
            <person name="Anantharaman K."/>
            <person name="Brown C.T."/>
            <person name="Hug L.A."/>
            <person name="Sharon I."/>
            <person name="Castelle C.J."/>
            <person name="Probst A.J."/>
            <person name="Thomas B.C."/>
            <person name="Singh A."/>
            <person name="Wilkins M.J."/>
            <person name="Karaoz U."/>
            <person name="Brodie E.L."/>
            <person name="Williams K.H."/>
            <person name="Hubbard S.S."/>
            <person name="Banfield J.F."/>
        </authorList>
    </citation>
    <scope>NUCLEOTIDE SEQUENCE [LARGE SCALE GENOMIC DNA]</scope>
</reference>
<organism evidence="4 5">
    <name type="scientific">Candidatus Falkowbacteria bacterium RIFOXYA2_FULL_38_12</name>
    <dbReference type="NCBI Taxonomy" id="1797993"/>
    <lineage>
        <taxon>Bacteria</taxon>
        <taxon>Candidatus Falkowiibacteriota</taxon>
    </lineage>
</organism>
<proteinExistence type="predicted"/>
<name>A0A1F5S5F1_9BACT</name>
<sequence length="452" mass="49549">MRQFTKKIILAIPLAVFAFYFALPFVANAALSPLTDTQCWTREMCLGKTDDCSYCFKEGEGQCSAPFGKCYHPHEPIDLQIKLGSTGQVTDMAEYISLAYSYVLSIGNILAVVIIIASGFIYLTAGGNPSRIGQAKEYIGGAVVGVILLFTSYLILNTLNPDLVRLKMPSIYMIRPADMPATFCADIDWGEGSENPIFYRADDVARDGDSPANPRRLKDYATATASGGREHDPENLTCNFAFYSPTIAGQSPCYGSGGCEPDDDGNPSVCAKDSGTERNDWFTCQAGNIAGEITYGNYPFDDDLQVSVMGVDYFCNDNSHWSAGPTRMGEEQIPSYVLPGPGNILSDGNTVRCRDRNTTLGKFYITIIIQENDTFDDSWVFYLGKSACINLSGREYSVTSPSSPGRTTGAGVRNLGDPQMDQSELWTLDELRNTVRCNLRIENRPDSFPITE</sequence>
<feature type="chain" id="PRO_5009521145" evidence="3">
    <location>
        <begin position="30"/>
        <end position="452"/>
    </location>
</feature>